<dbReference type="HOGENOM" id="CLU_3199002_0_0_7"/>
<protein>
    <submittedName>
        <fullName evidence="1">Uncharacterized protein</fullName>
    </submittedName>
</protein>
<proteinExistence type="predicted"/>
<reference evidence="2" key="1">
    <citation type="journal article" date="2013" name="Stand. Genomic Sci.">
        <title>Complete genome sequence of Desulfocapsa sulfexigens, a marine deltaproteobacterium specialized in disproportionating inorganic sulfur compounds.</title>
        <authorList>
            <person name="Finster K.W."/>
            <person name="Kjeldsen K.U."/>
            <person name="Kube M."/>
            <person name="Reinhardt R."/>
            <person name="Mussmann M."/>
            <person name="Amann R."/>
            <person name="Schreiber L."/>
        </authorList>
    </citation>
    <scope>NUCLEOTIDE SEQUENCE [LARGE SCALE GENOMIC DNA]</scope>
    <source>
        <strain evidence="2">DSM 10523 / SB164P1</strain>
    </source>
</reference>
<dbReference type="STRING" id="1167006.UWK_01433"/>
<name>M1P3G7_DESSD</name>
<organism evidence="1 2">
    <name type="scientific">Desulfocapsa sulfexigens (strain DSM 10523 / SB164P1)</name>
    <dbReference type="NCBI Taxonomy" id="1167006"/>
    <lineage>
        <taxon>Bacteria</taxon>
        <taxon>Pseudomonadati</taxon>
        <taxon>Thermodesulfobacteriota</taxon>
        <taxon>Desulfobulbia</taxon>
        <taxon>Desulfobulbales</taxon>
        <taxon>Desulfocapsaceae</taxon>
        <taxon>Desulfocapsa</taxon>
    </lineage>
</organism>
<accession>M1P3G7</accession>
<keyword evidence="2" id="KW-1185">Reference proteome</keyword>
<sequence length="45" mass="5116">MHQTKHLSSKHIFDIVNVIIVLITIQSTQSMEELTVGLHLVKHVP</sequence>
<dbReference type="EMBL" id="CP003985">
    <property type="protein sequence ID" value="AGF77993.1"/>
    <property type="molecule type" value="Genomic_DNA"/>
</dbReference>
<dbReference type="Proteomes" id="UP000011721">
    <property type="component" value="Chromosome"/>
</dbReference>
<dbReference type="KEGG" id="dsf:UWK_01433"/>
<dbReference type="AlphaFoldDB" id="M1P3G7"/>
<evidence type="ECO:0000313" key="2">
    <source>
        <dbReference type="Proteomes" id="UP000011721"/>
    </source>
</evidence>
<evidence type="ECO:0000313" key="1">
    <source>
        <dbReference type="EMBL" id="AGF77993.1"/>
    </source>
</evidence>
<gene>
    <name evidence="1" type="ordered locus">UWK_01433</name>
</gene>